<dbReference type="Proteomes" id="UP000005446">
    <property type="component" value="Unassembled WGS sequence"/>
</dbReference>
<dbReference type="EC" id="1.2.1.3" evidence="3"/>
<evidence type="ECO:0000313" key="9">
    <source>
        <dbReference type="Proteomes" id="UP000005446"/>
    </source>
</evidence>
<reference evidence="8 9" key="1">
    <citation type="journal article" date="2012" name="Eukaryot. Cell">
        <title>Genome sequence of the fungus Glarea lozoyensis: the first genome sequence of a species from the Helotiaceae family.</title>
        <authorList>
            <person name="Youssar L."/>
            <person name="Gruening B.A."/>
            <person name="Erxleben A."/>
            <person name="Guenther S."/>
            <person name="Huettel W."/>
        </authorList>
    </citation>
    <scope>NUCLEOTIDE SEQUENCE [LARGE SCALE GENOMIC DNA]</scope>
    <source>
        <strain evidence="9">ATCC 74030 / MF5533</strain>
    </source>
</reference>
<evidence type="ECO:0000256" key="6">
    <source>
        <dbReference type="RuleBase" id="RU003345"/>
    </source>
</evidence>
<dbReference type="GO" id="GO:0004029">
    <property type="term" value="F:aldehyde dehydrogenase (NAD+) activity"/>
    <property type="evidence" value="ECO:0007669"/>
    <property type="project" value="UniProtKB-EC"/>
</dbReference>
<dbReference type="FunFam" id="3.40.309.10:FF:000009">
    <property type="entry name" value="Aldehyde dehydrogenase A"/>
    <property type="match status" value="1"/>
</dbReference>
<dbReference type="SUPFAM" id="SSF53720">
    <property type="entry name" value="ALDH-like"/>
    <property type="match status" value="1"/>
</dbReference>
<evidence type="ECO:0000256" key="5">
    <source>
        <dbReference type="PROSITE-ProRule" id="PRU10007"/>
    </source>
</evidence>
<accession>H0ERI0</accession>
<dbReference type="InterPro" id="IPR016161">
    <property type="entry name" value="Ald_DH/histidinol_DH"/>
</dbReference>
<dbReference type="InterPro" id="IPR044086">
    <property type="entry name" value="LUC3-like"/>
</dbReference>
<dbReference type="InterPro" id="IPR016163">
    <property type="entry name" value="Ald_DH_C"/>
</dbReference>
<comment type="similarity">
    <text evidence="1 6">Belongs to the aldehyde dehydrogenase family.</text>
</comment>
<dbReference type="CDD" id="cd07106">
    <property type="entry name" value="ALDH_AldA-AAD23400"/>
    <property type="match status" value="1"/>
</dbReference>
<comment type="catalytic activity">
    <reaction evidence="4">
        <text>an aldehyde + NAD(+) + H2O = a carboxylate + NADH + 2 H(+)</text>
        <dbReference type="Rhea" id="RHEA:16185"/>
        <dbReference type="ChEBI" id="CHEBI:15377"/>
        <dbReference type="ChEBI" id="CHEBI:15378"/>
        <dbReference type="ChEBI" id="CHEBI:17478"/>
        <dbReference type="ChEBI" id="CHEBI:29067"/>
        <dbReference type="ChEBI" id="CHEBI:57540"/>
        <dbReference type="ChEBI" id="CHEBI:57945"/>
        <dbReference type="EC" id="1.2.1.3"/>
    </reaction>
</comment>
<dbReference type="HOGENOM" id="CLU_005391_0_0_1"/>
<dbReference type="Gene3D" id="3.40.605.10">
    <property type="entry name" value="Aldehyde Dehydrogenase, Chain A, domain 1"/>
    <property type="match status" value="1"/>
</dbReference>
<feature type="domain" description="Aldehyde dehydrogenase" evidence="7">
    <location>
        <begin position="28"/>
        <end position="473"/>
    </location>
</feature>
<evidence type="ECO:0000256" key="1">
    <source>
        <dbReference type="ARBA" id="ARBA00009986"/>
    </source>
</evidence>
<dbReference type="Gene3D" id="3.40.309.10">
    <property type="entry name" value="Aldehyde Dehydrogenase, Chain A, domain 2"/>
    <property type="match status" value="1"/>
</dbReference>
<dbReference type="Pfam" id="PF00171">
    <property type="entry name" value="Aldedh"/>
    <property type="match status" value="1"/>
</dbReference>
<dbReference type="EMBL" id="AGUE01000135">
    <property type="protein sequence ID" value="EHK98791.1"/>
    <property type="molecule type" value="Genomic_DNA"/>
</dbReference>
<evidence type="ECO:0000259" key="7">
    <source>
        <dbReference type="Pfam" id="PF00171"/>
    </source>
</evidence>
<keyword evidence="9" id="KW-1185">Reference proteome</keyword>
<keyword evidence="2 6" id="KW-0560">Oxidoreductase</keyword>
<gene>
    <name evidence="8" type="ORF">M7I_5299</name>
</gene>
<evidence type="ECO:0000256" key="4">
    <source>
        <dbReference type="ARBA" id="ARBA00049194"/>
    </source>
</evidence>
<dbReference type="InterPro" id="IPR029510">
    <property type="entry name" value="Ald_DH_CS_GLU"/>
</dbReference>
<dbReference type="InParanoid" id="H0ERI0"/>
<dbReference type="InterPro" id="IPR016162">
    <property type="entry name" value="Ald_DH_N"/>
</dbReference>
<dbReference type="FunFam" id="3.40.605.10:FF:000007">
    <property type="entry name" value="NAD/NADP-dependent betaine aldehyde dehydrogenase"/>
    <property type="match status" value="1"/>
</dbReference>
<protein>
    <recommendedName>
        <fullName evidence="3">aldehyde dehydrogenase (NAD(+))</fullName>
        <ecNumber evidence="3">1.2.1.3</ecNumber>
    </recommendedName>
</protein>
<sequence>MSTTSAYKLDNFESFYNIIDNELVPTAKTRRAVDPSNEELLAEVPVSTQQDVDRAVAAAQAAFPSWRDLSQDERAVYLTTFVDAIDAHQQEFAQLLGKEAGKPPQGVGIELYLLSHQIHETLKFRLTEEQIEDTDERYIPIGVGVGIVPWNFPMLLGIIKLVSALLTGNTFIWKPSPYSPYTALKLGELGAKIFPKGVFNVLSGDEDLGPLLTAHPGVAKISFTGSVATGKKVMQACASTLKRVTLELGGNDAAIVMPDADLAMTVPKVATMAYFHSGQVCFCIKRVYVHEAIYDAFIAAIVEFVKSLKSGGPSDAEAVLGPIQNSMQYAKLLELYSQVSKQDLKVAYGGEAASSQSGSGFYLPPTVIDNPPEDSKLVVEEQFGPIVPILKWSDEEDVIRRANASSMGLGGSVWSKDIVAAERLTRRLEAGTVWVNAHFEVGPQAAFGGHKNSGIGVESGLDGLKGWCNAQVVWIKKWYKIIDREDISHRNTDLIKSTLEIGSRSSQNTRLSNFQTLYNIHRISRQKT</sequence>
<name>H0ERI0_GLAL7</name>
<proteinExistence type="inferred from homology"/>
<evidence type="ECO:0000256" key="2">
    <source>
        <dbReference type="ARBA" id="ARBA00023002"/>
    </source>
</evidence>
<feature type="active site" evidence="5">
    <location>
        <position position="247"/>
    </location>
</feature>
<dbReference type="PANTHER" id="PTHR11699">
    <property type="entry name" value="ALDEHYDE DEHYDROGENASE-RELATED"/>
    <property type="match status" value="1"/>
</dbReference>
<dbReference type="AlphaFoldDB" id="H0ERI0"/>
<dbReference type="PROSITE" id="PS00687">
    <property type="entry name" value="ALDEHYDE_DEHYDR_GLU"/>
    <property type="match status" value="1"/>
</dbReference>
<dbReference type="OrthoDB" id="310895at2759"/>
<organism evidence="8 9">
    <name type="scientific">Glarea lozoyensis (strain ATCC 74030 / MF5533)</name>
    <dbReference type="NCBI Taxonomy" id="1104152"/>
    <lineage>
        <taxon>Eukaryota</taxon>
        <taxon>Fungi</taxon>
        <taxon>Dikarya</taxon>
        <taxon>Ascomycota</taxon>
        <taxon>Pezizomycotina</taxon>
        <taxon>Leotiomycetes</taxon>
        <taxon>Helotiales</taxon>
        <taxon>Helotiaceae</taxon>
        <taxon>Glarea</taxon>
    </lineage>
</organism>
<dbReference type="InterPro" id="IPR015590">
    <property type="entry name" value="Aldehyde_DH_dom"/>
</dbReference>
<evidence type="ECO:0000313" key="8">
    <source>
        <dbReference type="EMBL" id="EHK98791.1"/>
    </source>
</evidence>
<evidence type="ECO:0000256" key="3">
    <source>
        <dbReference type="ARBA" id="ARBA00024226"/>
    </source>
</evidence>
<comment type="caution">
    <text evidence="8">The sequence shown here is derived from an EMBL/GenBank/DDBJ whole genome shotgun (WGS) entry which is preliminary data.</text>
</comment>